<keyword evidence="1" id="KW-0812">Transmembrane</keyword>
<accession>A0A9D4LI84</accession>
<comment type="caution">
    <text evidence="2">The sequence shown here is derived from an EMBL/GenBank/DDBJ whole genome shotgun (WGS) entry which is preliminary data.</text>
</comment>
<keyword evidence="3" id="KW-1185">Reference proteome</keyword>
<protein>
    <submittedName>
        <fullName evidence="2">Uncharacterized protein</fullName>
    </submittedName>
</protein>
<evidence type="ECO:0000313" key="3">
    <source>
        <dbReference type="Proteomes" id="UP000828390"/>
    </source>
</evidence>
<evidence type="ECO:0000313" key="2">
    <source>
        <dbReference type="EMBL" id="KAH3858441.1"/>
    </source>
</evidence>
<sequence length="92" mass="10180">MVSTTVAVKKIYLSSSHVGESHIVGFTNLRTKVNIEAGYVIVVSVVFVVESAVIASLFRLLNQCVSVSDLRTEVLYCLDYMDADAYRVAYQL</sequence>
<organism evidence="2 3">
    <name type="scientific">Dreissena polymorpha</name>
    <name type="common">Zebra mussel</name>
    <name type="synonym">Mytilus polymorpha</name>
    <dbReference type="NCBI Taxonomy" id="45954"/>
    <lineage>
        <taxon>Eukaryota</taxon>
        <taxon>Metazoa</taxon>
        <taxon>Spiralia</taxon>
        <taxon>Lophotrochozoa</taxon>
        <taxon>Mollusca</taxon>
        <taxon>Bivalvia</taxon>
        <taxon>Autobranchia</taxon>
        <taxon>Heteroconchia</taxon>
        <taxon>Euheterodonta</taxon>
        <taxon>Imparidentia</taxon>
        <taxon>Neoheterodontei</taxon>
        <taxon>Myida</taxon>
        <taxon>Dreissenoidea</taxon>
        <taxon>Dreissenidae</taxon>
        <taxon>Dreissena</taxon>
    </lineage>
</organism>
<gene>
    <name evidence="2" type="ORF">DPMN_101064</name>
</gene>
<reference evidence="2" key="1">
    <citation type="journal article" date="2019" name="bioRxiv">
        <title>The Genome of the Zebra Mussel, Dreissena polymorpha: A Resource for Invasive Species Research.</title>
        <authorList>
            <person name="McCartney M.A."/>
            <person name="Auch B."/>
            <person name="Kono T."/>
            <person name="Mallez S."/>
            <person name="Zhang Y."/>
            <person name="Obille A."/>
            <person name="Becker A."/>
            <person name="Abrahante J.E."/>
            <person name="Garbe J."/>
            <person name="Badalamenti J.P."/>
            <person name="Herman A."/>
            <person name="Mangelson H."/>
            <person name="Liachko I."/>
            <person name="Sullivan S."/>
            <person name="Sone E.D."/>
            <person name="Koren S."/>
            <person name="Silverstein K.A.T."/>
            <person name="Beckman K.B."/>
            <person name="Gohl D.M."/>
        </authorList>
    </citation>
    <scope>NUCLEOTIDE SEQUENCE</scope>
    <source>
        <strain evidence="2">Duluth1</strain>
        <tissue evidence="2">Whole animal</tissue>
    </source>
</reference>
<feature type="transmembrane region" description="Helical" evidence="1">
    <location>
        <begin position="37"/>
        <end position="61"/>
    </location>
</feature>
<name>A0A9D4LI84_DREPO</name>
<evidence type="ECO:0000256" key="1">
    <source>
        <dbReference type="SAM" id="Phobius"/>
    </source>
</evidence>
<dbReference type="AlphaFoldDB" id="A0A9D4LI84"/>
<proteinExistence type="predicted"/>
<keyword evidence="1" id="KW-1133">Transmembrane helix</keyword>
<keyword evidence="1" id="KW-0472">Membrane</keyword>
<dbReference type="Proteomes" id="UP000828390">
    <property type="component" value="Unassembled WGS sequence"/>
</dbReference>
<reference evidence="2" key="2">
    <citation type="submission" date="2020-11" db="EMBL/GenBank/DDBJ databases">
        <authorList>
            <person name="McCartney M.A."/>
            <person name="Auch B."/>
            <person name="Kono T."/>
            <person name="Mallez S."/>
            <person name="Becker A."/>
            <person name="Gohl D.M."/>
            <person name="Silverstein K.A.T."/>
            <person name="Koren S."/>
            <person name="Bechman K.B."/>
            <person name="Herman A."/>
            <person name="Abrahante J.E."/>
            <person name="Garbe J."/>
        </authorList>
    </citation>
    <scope>NUCLEOTIDE SEQUENCE</scope>
    <source>
        <strain evidence="2">Duluth1</strain>
        <tissue evidence="2">Whole animal</tissue>
    </source>
</reference>
<dbReference type="EMBL" id="JAIWYP010000003">
    <property type="protein sequence ID" value="KAH3858441.1"/>
    <property type="molecule type" value="Genomic_DNA"/>
</dbReference>